<evidence type="ECO:0000256" key="3">
    <source>
        <dbReference type="SAM" id="SignalP"/>
    </source>
</evidence>
<dbReference type="NCBIfam" id="TIGR00787">
    <property type="entry name" value="dctP"/>
    <property type="match status" value="1"/>
</dbReference>
<organism evidence="4 5">
    <name type="scientific">Cupriavidus basilensis OR16</name>
    <dbReference type="NCBI Taxonomy" id="1127483"/>
    <lineage>
        <taxon>Bacteria</taxon>
        <taxon>Pseudomonadati</taxon>
        <taxon>Pseudomonadota</taxon>
        <taxon>Betaproteobacteria</taxon>
        <taxon>Burkholderiales</taxon>
        <taxon>Burkholderiaceae</taxon>
        <taxon>Cupriavidus</taxon>
    </lineage>
</organism>
<dbReference type="PROSITE" id="PS51257">
    <property type="entry name" value="PROKAR_LIPOPROTEIN"/>
    <property type="match status" value="1"/>
</dbReference>
<reference evidence="4 5" key="1">
    <citation type="journal article" date="2012" name="J. Bacteriol.">
        <title>De Novo Genome Project of Cupriavidus basilensis OR16.</title>
        <authorList>
            <person name="Cserhati M."/>
            <person name="Kriszt B."/>
            <person name="Szoboszlay S."/>
            <person name="Toth A."/>
            <person name="Szabo I."/>
            <person name="Tancsics A."/>
            <person name="Nagy I."/>
            <person name="Horvath B."/>
            <person name="Nagy I."/>
            <person name="Kukolya J."/>
        </authorList>
    </citation>
    <scope>NUCLEOTIDE SEQUENCE [LARGE SCALE GENOMIC DNA]</scope>
    <source>
        <strain evidence="4 5">OR16</strain>
    </source>
</reference>
<dbReference type="PANTHER" id="PTHR42928">
    <property type="entry name" value="TRICARBOXYLATE-BINDING PROTEIN"/>
    <property type="match status" value="1"/>
</dbReference>
<dbReference type="Pfam" id="PF03401">
    <property type="entry name" value="TctC"/>
    <property type="match status" value="1"/>
</dbReference>
<dbReference type="InterPro" id="IPR018389">
    <property type="entry name" value="DctP_fam"/>
</dbReference>
<sequence>MKPFSLRLPSTLLPAALVLATCVASLACGSALAQTKLKWAHVYETSEPFHKWSVWAAEEIRKRSNGRYQIDVFPASQLGKENDINQGLAMGSVDIIISGSSFAAKSFPRIGVTYYPYTFRDASHLLAYTKSDIYKELTRGYEEKSGNHIVATTYYGTRQSTSNKPFSHCAEMKGLKMRVPDVPAYLAMPRACGVNTSPIAFAEVYLALQNGTVEAQENPLPTIEAKKFYEVQKYIVLTGHIVDHLNTVISGGLWKKLSESDRKMFTEVAQEAAIRATADVVARVVAEGMGQDLGQPFYVENLPGAAGIPGTRQLVSAAADGYTLGIVSSNHAINPGLYPNIPYDSVKDITPVALIGTTPLVLVVGAGSPCKTVQELIAAARAHPGSLTYGSSGKGSVLHLAGELLKAKAGIDMLHVPYKGVNTLMTDVLGGQIDTAFLATPSALPQIKAGKLRALAVSTPARLDSLPGVPTLAESGVKEYAYDAWIALIGPAGLPKEVTARLRQALAKALGAPKARDLFAAQGFVVKGGNGEETARAIRDELGRSQALIKSASIVAE</sequence>
<dbReference type="Proteomes" id="UP000005808">
    <property type="component" value="Unassembled WGS sequence"/>
</dbReference>
<keyword evidence="2 3" id="KW-0732">Signal</keyword>
<dbReference type="NCBIfam" id="NF037995">
    <property type="entry name" value="TRAP_S1"/>
    <property type="match status" value="1"/>
</dbReference>
<gene>
    <name evidence="4" type="ORF">OR16_38222</name>
</gene>
<dbReference type="CDD" id="cd13578">
    <property type="entry name" value="PBP2_Bug27"/>
    <property type="match status" value="1"/>
</dbReference>
<dbReference type="EMBL" id="AHJE01000136">
    <property type="protein sequence ID" value="EHP38280.1"/>
    <property type="molecule type" value="Genomic_DNA"/>
</dbReference>
<dbReference type="Gene3D" id="3.40.190.170">
    <property type="entry name" value="Bacterial extracellular solute-binding protein, family 7"/>
    <property type="match status" value="1"/>
</dbReference>
<dbReference type="GO" id="GO:0030288">
    <property type="term" value="C:outer membrane-bounded periplasmic space"/>
    <property type="evidence" value="ECO:0007669"/>
    <property type="project" value="InterPro"/>
</dbReference>
<name>H1SGV5_9BURK</name>
<keyword evidence="4" id="KW-0675">Receptor</keyword>
<dbReference type="OrthoDB" id="9794826at2"/>
<evidence type="ECO:0000256" key="1">
    <source>
        <dbReference type="ARBA" id="ARBA00006987"/>
    </source>
</evidence>
<accession>H1SGV5</accession>
<dbReference type="InterPro" id="IPR042100">
    <property type="entry name" value="Bug_dom1"/>
</dbReference>
<dbReference type="RefSeq" id="WP_006163675.1">
    <property type="nucleotide sequence ID" value="NZ_AHJE01000136.1"/>
</dbReference>
<dbReference type="InterPro" id="IPR005064">
    <property type="entry name" value="BUG"/>
</dbReference>
<dbReference type="SUPFAM" id="SSF53850">
    <property type="entry name" value="Periplasmic binding protein-like II"/>
    <property type="match status" value="1"/>
</dbReference>
<dbReference type="CDD" id="cd13672">
    <property type="entry name" value="PBP2_TRAP_Siap"/>
    <property type="match status" value="1"/>
</dbReference>
<evidence type="ECO:0000313" key="4">
    <source>
        <dbReference type="EMBL" id="EHP38280.1"/>
    </source>
</evidence>
<dbReference type="Gene3D" id="3.40.190.150">
    <property type="entry name" value="Bordetella uptake gene, domain 1"/>
    <property type="match status" value="1"/>
</dbReference>
<dbReference type="Pfam" id="PF03480">
    <property type="entry name" value="DctP"/>
    <property type="match status" value="1"/>
</dbReference>
<dbReference type="PATRIC" id="fig|1127483.3.peg.7611"/>
<comment type="caution">
    <text evidence="4">The sequence shown here is derived from an EMBL/GenBank/DDBJ whole genome shotgun (WGS) entry which is preliminary data.</text>
</comment>
<dbReference type="Gene3D" id="3.40.190.10">
    <property type="entry name" value="Periplasmic binding protein-like II"/>
    <property type="match status" value="2"/>
</dbReference>
<evidence type="ECO:0000256" key="2">
    <source>
        <dbReference type="ARBA" id="ARBA00022729"/>
    </source>
</evidence>
<feature type="chain" id="PRO_5003554587" evidence="3">
    <location>
        <begin position="34"/>
        <end position="557"/>
    </location>
</feature>
<dbReference type="AlphaFoldDB" id="H1SGV5"/>
<proteinExistence type="inferred from homology"/>
<dbReference type="GO" id="GO:0055085">
    <property type="term" value="P:transmembrane transport"/>
    <property type="evidence" value="ECO:0007669"/>
    <property type="project" value="InterPro"/>
</dbReference>
<protein>
    <submittedName>
        <fullName evidence="4">TRAP transporter solute receptor subunit DctP family protein 8</fullName>
    </submittedName>
</protein>
<dbReference type="InterPro" id="IPR004682">
    <property type="entry name" value="TRAP_DctP"/>
</dbReference>
<dbReference type="PANTHER" id="PTHR42928:SF5">
    <property type="entry name" value="BLR1237 PROTEIN"/>
    <property type="match status" value="1"/>
</dbReference>
<comment type="similarity">
    <text evidence="1">Belongs to the UPF0065 (bug) family.</text>
</comment>
<dbReference type="InterPro" id="IPR038404">
    <property type="entry name" value="TRAP_DctP_sf"/>
</dbReference>
<feature type="signal peptide" evidence="3">
    <location>
        <begin position="1"/>
        <end position="33"/>
    </location>
</feature>
<evidence type="ECO:0000313" key="5">
    <source>
        <dbReference type="Proteomes" id="UP000005808"/>
    </source>
</evidence>